<comment type="subcellular location">
    <subcellularLocation>
        <location evidence="2">Cell membrane</location>
    </subcellularLocation>
    <subcellularLocation>
        <location evidence="3">Cytoplasm</location>
        <location evidence="3">Cytoskeleton</location>
    </subcellularLocation>
    <subcellularLocation>
        <location evidence="1">Nucleus</location>
    </subcellularLocation>
</comment>
<dbReference type="OMA" id="SPGCCMI"/>
<dbReference type="FunCoup" id="A0A3P8XKC6">
    <property type="interactions" value="924"/>
</dbReference>
<dbReference type="InterPro" id="IPR048777">
    <property type="entry name" value="CATIP_N"/>
</dbReference>
<comment type="similarity">
    <text evidence="11">Belongs to the CATIP family.</text>
</comment>
<dbReference type="Bgee" id="ENSELUG00000005308">
    <property type="expression patterns" value="Expressed in testis and 7 other cell types or tissues"/>
</dbReference>
<dbReference type="GO" id="GO:0005886">
    <property type="term" value="C:plasma membrane"/>
    <property type="evidence" value="ECO:0007669"/>
    <property type="project" value="UniProtKB-SubCell"/>
</dbReference>
<dbReference type="AlphaFoldDB" id="A0A3P8XKC6"/>
<evidence type="ECO:0000256" key="2">
    <source>
        <dbReference type="ARBA" id="ARBA00004236"/>
    </source>
</evidence>
<dbReference type="STRING" id="8010.ENSELUP00000004104"/>
<comment type="function">
    <text evidence="10">Plays a role in primary ciliogenesis by modulating actin polymerization.</text>
</comment>
<keyword evidence="8" id="KW-0206">Cytoskeleton</keyword>
<sequence>MLTAWSPTLGPKFWPPVFWINMLDSGPALTAENTTDLNILKEGELLQQKTHLPFCESEIPNYKSDMEESATEEMEELKASREAIDFLSSIGAAEVQRCVFEDSLVTVSEAGRELGEFKLTVEWTSRREQPCLLLHARSHGAIDDTPCGTEITAYISLNLETLEQDHHEYIKLQDHQLDRKSHMVQHDGQLVVNKITTVGEEVKRQILSYPLSSLKGFVCEGSNLLLLRVLALRRNVPENMIFLSFSQDKNISTCTYRDLGCREQMVGEEVVEVFGVERSVDSVEDIPATWHCYFLPDGHLASRVQVGSPVSMRLLQRPPETHTGDEILASMKKPLVWEEDMEMYSKFLDRKVELKAGHSSYLRKCPELRAMMSDFVQFLLLRKPSNVFVFAHEYFSPFASTRPSGGTFNTSSP</sequence>
<evidence type="ECO:0000256" key="5">
    <source>
        <dbReference type="ARBA" id="ARBA00022490"/>
    </source>
</evidence>
<keyword evidence="4" id="KW-1003">Cell membrane</keyword>
<dbReference type="PANTHER" id="PTHR15505">
    <property type="entry name" value="RIIA DOMAIN-CONTAINING PROTEIN 1"/>
    <property type="match status" value="1"/>
</dbReference>
<keyword evidence="5" id="KW-0963">Cytoplasm</keyword>
<dbReference type="GO" id="GO:0060271">
    <property type="term" value="P:cilium assembly"/>
    <property type="evidence" value="ECO:0007669"/>
    <property type="project" value="Ensembl"/>
</dbReference>
<reference evidence="15" key="1">
    <citation type="journal article" date="2014" name="PLoS ONE">
        <title>The genome and linkage map of the northern pike (Esox lucius): conserved synteny revealed between the salmonid sister group and the Neoteleostei.</title>
        <authorList>
            <person name="Rondeau E.B."/>
            <person name="Minkley D.R."/>
            <person name="Leong J.S."/>
            <person name="Messmer A.M."/>
            <person name="Jantzen J.R."/>
            <person name="von Schalburg K.R."/>
            <person name="Lemon C."/>
            <person name="Bird N.H."/>
            <person name="Koop B.F."/>
        </authorList>
    </citation>
    <scope>NUCLEOTIDE SEQUENCE</scope>
</reference>
<evidence type="ECO:0000313" key="15">
    <source>
        <dbReference type="Proteomes" id="UP000265140"/>
    </source>
</evidence>
<reference evidence="14" key="4">
    <citation type="submission" date="2025-09" db="UniProtKB">
        <authorList>
            <consortium name="Ensembl"/>
        </authorList>
    </citation>
    <scope>IDENTIFICATION</scope>
</reference>
<keyword evidence="6" id="KW-0970">Cilium biogenesis/degradation</keyword>
<dbReference type="GeneTree" id="ENSGT00940000154101"/>
<dbReference type="CDD" id="cd22973">
    <property type="entry name" value="DD_CATIP"/>
    <property type="match status" value="1"/>
</dbReference>
<dbReference type="InParanoid" id="A0A3P8XKC6"/>
<evidence type="ECO:0000256" key="1">
    <source>
        <dbReference type="ARBA" id="ARBA00004123"/>
    </source>
</evidence>
<dbReference type="Pfam" id="PF21772">
    <property type="entry name" value="CATIP_N"/>
    <property type="match status" value="1"/>
</dbReference>
<name>A0A3P8XKC6_ESOLU</name>
<reference evidence="14" key="3">
    <citation type="submission" date="2025-08" db="UniProtKB">
        <authorList>
            <consortium name="Ensembl"/>
        </authorList>
    </citation>
    <scope>IDENTIFICATION</scope>
</reference>
<dbReference type="SUPFAM" id="SSF47391">
    <property type="entry name" value="Dimerization-anchoring domain of cAMP-dependent PK regulatory subunit"/>
    <property type="match status" value="1"/>
</dbReference>
<evidence type="ECO:0000256" key="12">
    <source>
        <dbReference type="ARBA" id="ARBA00039249"/>
    </source>
</evidence>
<evidence type="ECO:0000256" key="3">
    <source>
        <dbReference type="ARBA" id="ARBA00004245"/>
    </source>
</evidence>
<evidence type="ECO:0000256" key="7">
    <source>
        <dbReference type="ARBA" id="ARBA00023136"/>
    </source>
</evidence>
<reference evidence="14" key="2">
    <citation type="submission" date="2020-02" db="EMBL/GenBank/DDBJ databases">
        <title>Esox lucius (northern pike) genome, fEsoLuc1, primary haplotype.</title>
        <authorList>
            <person name="Myers G."/>
            <person name="Karagic N."/>
            <person name="Meyer A."/>
            <person name="Pippel M."/>
            <person name="Reichard M."/>
            <person name="Winkler S."/>
            <person name="Tracey A."/>
            <person name="Sims Y."/>
            <person name="Howe K."/>
            <person name="Rhie A."/>
            <person name="Formenti G."/>
            <person name="Durbin R."/>
            <person name="Fedrigo O."/>
            <person name="Jarvis E.D."/>
        </authorList>
    </citation>
    <scope>NUCLEOTIDE SEQUENCE [LARGE SCALE GENOMIC DNA]</scope>
</reference>
<organism evidence="14 15">
    <name type="scientific">Esox lucius</name>
    <name type="common">Northern pike</name>
    <dbReference type="NCBI Taxonomy" id="8010"/>
    <lineage>
        <taxon>Eukaryota</taxon>
        <taxon>Metazoa</taxon>
        <taxon>Chordata</taxon>
        <taxon>Craniata</taxon>
        <taxon>Vertebrata</taxon>
        <taxon>Euteleostomi</taxon>
        <taxon>Actinopterygii</taxon>
        <taxon>Neopterygii</taxon>
        <taxon>Teleostei</taxon>
        <taxon>Protacanthopterygii</taxon>
        <taxon>Esociformes</taxon>
        <taxon>Esocidae</taxon>
        <taxon>Esox</taxon>
    </lineage>
</organism>
<dbReference type="GO" id="GO:0061371">
    <property type="term" value="P:determination of heart left/right asymmetry"/>
    <property type="evidence" value="ECO:0007669"/>
    <property type="project" value="Ensembl"/>
</dbReference>
<evidence type="ECO:0000256" key="10">
    <source>
        <dbReference type="ARBA" id="ARBA00037538"/>
    </source>
</evidence>
<keyword evidence="15" id="KW-1185">Reference proteome</keyword>
<evidence type="ECO:0000256" key="8">
    <source>
        <dbReference type="ARBA" id="ARBA00023212"/>
    </source>
</evidence>
<evidence type="ECO:0000256" key="4">
    <source>
        <dbReference type="ARBA" id="ARBA00022475"/>
    </source>
</evidence>
<evidence type="ECO:0000259" key="13">
    <source>
        <dbReference type="Pfam" id="PF21772"/>
    </source>
</evidence>
<dbReference type="GO" id="GO:0030041">
    <property type="term" value="P:actin filament polymerization"/>
    <property type="evidence" value="ECO:0007669"/>
    <property type="project" value="Ensembl"/>
</dbReference>
<protein>
    <recommendedName>
        <fullName evidence="12">Ciliogenesis-associated TTC17-interacting protein</fullName>
    </recommendedName>
</protein>
<accession>A0A3P8XKC6</accession>
<keyword evidence="9" id="KW-0539">Nucleus</keyword>
<keyword evidence="7" id="KW-0472">Membrane</keyword>
<dbReference type="PANTHER" id="PTHR15505:SF3">
    <property type="entry name" value="CILIOGENESIS-ASSOCIATED TTC17-INTERACTING PROTEIN"/>
    <property type="match status" value="1"/>
</dbReference>
<dbReference type="Proteomes" id="UP000265140">
    <property type="component" value="Chromosome 3"/>
</dbReference>
<feature type="domain" description="Ciliogenesis-associated TTC17-interacting protein N-terminal" evidence="13">
    <location>
        <begin position="82"/>
        <end position="309"/>
    </location>
</feature>
<evidence type="ECO:0000256" key="9">
    <source>
        <dbReference type="ARBA" id="ARBA00023242"/>
    </source>
</evidence>
<evidence type="ECO:0000256" key="6">
    <source>
        <dbReference type="ARBA" id="ARBA00022794"/>
    </source>
</evidence>
<evidence type="ECO:0000313" key="14">
    <source>
        <dbReference type="Ensembl" id="ENSELUP00000004104.2"/>
    </source>
</evidence>
<proteinExistence type="inferred from homology"/>
<evidence type="ECO:0000256" key="11">
    <source>
        <dbReference type="ARBA" id="ARBA00037938"/>
    </source>
</evidence>
<dbReference type="GO" id="GO:0005634">
    <property type="term" value="C:nucleus"/>
    <property type="evidence" value="ECO:0007669"/>
    <property type="project" value="UniProtKB-SubCell"/>
</dbReference>
<dbReference type="Ensembl" id="ENSELUT00000012915.3">
    <property type="protein sequence ID" value="ENSELUP00000004104.2"/>
    <property type="gene ID" value="ENSELUG00000005308.3"/>
</dbReference>
<dbReference type="InterPro" id="IPR047501">
    <property type="entry name" value="DD_CATIP"/>
</dbReference>
<dbReference type="GO" id="GO:0005856">
    <property type="term" value="C:cytoskeleton"/>
    <property type="evidence" value="ECO:0007669"/>
    <property type="project" value="UniProtKB-SubCell"/>
</dbReference>